<protein>
    <submittedName>
        <fullName evidence="2">AlNc14C27G2631 protein</fullName>
    </submittedName>
</protein>
<feature type="compositionally biased region" description="Low complexity" evidence="1">
    <location>
        <begin position="85"/>
        <end position="95"/>
    </location>
</feature>
<feature type="region of interest" description="Disordered" evidence="1">
    <location>
        <begin position="1"/>
        <end position="20"/>
    </location>
</feature>
<feature type="compositionally biased region" description="Basic and acidic residues" evidence="1">
    <location>
        <begin position="96"/>
        <end position="115"/>
    </location>
</feature>
<proteinExistence type="predicted"/>
<dbReference type="AlphaFoldDB" id="F0W6Z8"/>
<name>F0W6Z8_9STRA</name>
<evidence type="ECO:0000313" key="2">
    <source>
        <dbReference type="EMBL" id="CCA16893.1"/>
    </source>
</evidence>
<gene>
    <name evidence="2" type="primary">AlNc14C27G2631</name>
    <name evidence="2" type="ORF">ALNC14_030360</name>
</gene>
<dbReference type="EMBL" id="FR824072">
    <property type="protein sequence ID" value="CCA16893.1"/>
    <property type="molecule type" value="Genomic_DNA"/>
</dbReference>
<sequence length="115" mass="13094">MGGQAKPPSESDTKKKKSLFHHFHRMRHATYQAAKKTYSKVKESVSKTYGTVKKHLKKVRDRFRFKKSPKNANSKAQPDSEVDDSSSSNHATHASTELKERRDFASESRSLKGDD</sequence>
<feature type="compositionally biased region" description="Basic residues" evidence="1">
    <location>
        <begin position="60"/>
        <end position="69"/>
    </location>
</feature>
<accession>F0W6Z8</accession>
<dbReference type="HOGENOM" id="CLU_2113493_0_0_1"/>
<feature type="region of interest" description="Disordered" evidence="1">
    <location>
        <begin position="60"/>
        <end position="115"/>
    </location>
</feature>
<reference evidence="2" key="2">
    <citation type="submission" date="2011-02" db="EMBL/GenBank/DDBJ databases">
        <authorList>
            <person name="MacLean D."/>
        </authorList>
    </citation>
    <scope>NUCLEOTIDE SEQUENCE</scope>
</reference>
<evidence type="ECO:0000256" key="1">
    <source>
        <dbReference type="SAM" id="MobiDB-lite"/>
    </source>
</evidence>
<organism evidence="2">
    <name type="scientific">Albugo laibachii Nc14</name>
    <dbReference type="NCBI Taxonomy" id="890382"/>
    <lineage>
        <taxon>Eukaryota</taxon>
        <taxon>Sar</taxon>
        <taxon>Stramenopiles</taxon>
        <taxon>Oomycota</taxon>
        <taxon>Peronosporomycetes</taxon>
        <taxon>Albuginales</taxon>
        <taxon>Albuginaceae</taxon>
        <taxon>Albugo</taxon>
    </lineage>
</organism>
<reference evidence="2" key="1">
    <citation type="journal article" date="2011" name="PLoS Biol.">
        <title>Gene gain and loss during evolution of obligate parasitism in the white rust pathogen of Arabidopsis thaliana.</title>
        <authorList>
            <person name="Kemen E."/>
            <person name="Gardiner A."/>
            <person name="Schultz-Larsen T."/>
            <person name="Kemen A.C."/>
            <person name="Balmuth A.L."/>
            <person name="Robert-Seilaniantz A."/>
            <person name="Bailey K."/>
            <person name="Holub E."/>
            <person name="Studholme D.J."/>
            <person name="Maclean D."/>
            <person name="Jones J.D."/>
        </authorList>
    </citation>
    <scope>NUCLEOTIDE SEQUENCE</scope>
</reference>